<sequence>MEMDITLPMLKYKMGKEPVSGFKAIDKYSDFKYIARVKEILGPEQFKRIEDSFLGPDGHSPDDLIELMMEAGEDAHDERFSLAMVLLIETIFLHRYSKAMFPTSNLQKAQHMDVLLNHHWGIDAYEILLKSVKKTVENSLEKSKYPLDGFPFALHLWIMESVPKLQSAFSMIDKTVPPTAFLCVKYLHTTSPSIKAVLSIEGESDVDSVHILPKIHGDLEDTMFLQDKDDENLHSLVDLLEKGFRLTHDHWKRKILKRDDALQYIASQSYRYPHSERARQNSRLPSSDESVEAKLDQLKKIFIDGQRHIRSRLSKIEQKLGIYDPSDSIDEEDISDDVSPPVHHDTGIYPMEKVPSRTKTVNRSGVVETSKETDKMNDDETTTSSKEQEEAHTQMEKDERT</sequence>
<dbReference type="EMBL" id="OU466862">
    <property type="protein sequence ID" value="CAH2070836.1"/>
    <property type="molecule type" value="Genomic_DNA"/>
</dbReference>
<proteinExistence type="predicted"/>
<protein>
    <submittedName>
        <fullName evidence="2">Uncharacterized protein</fullName>
    </submittedName>
</protein>
<reference evidence="2 3" key="1">
    <citation type="submission" date="2022-03" db="EMBL/GenBank/DDBJ databases">
        <authorList>
            <person name="Nunn A."/>
            <person name="Chopra R."/>
            <person name="Nunn A."/>
            <person name="Contreras Garrido A."/>
        </authorList>
    </citation>
    <scope>NUCLEOTIDE SEQUENCE [LARGE SCALE GENOMIC DNA]</scope>
</reference>
<evidence type="ECO:0000313" key="2">
    <source>
        <dbReference type="EMBL" id="CAH2070836.1"/>
    </source>
</evidence>
<feature type="compositionally biased region" description="Basic and acidic residues" evidence="1">
    <location>
        <begin position="386"/>
        <end position="401"/>
    </location>
</feature>
<organism evidence="2 3">
    <name type="scientific">Thlaspi arvense</name>
    <name type="common">Field penny-cress</name>
    <dbReference type="NCBI Taxonomy" id="13288"/>
    <lineage>
        <taxon>Eukaryota</taxon>
        <taxon>Viridiplantae</taxon>
        <taxon>Streptophyta</taxon>
        <taxon>Embryophyta</taxon>
        <taxon>Tracheophyta</taxon>
        <taxon>Spermatophyta</taxon>
        <taxon>Magnoliopsida</taxon>
        <taxon>eudicotyledons</taxon>
        <taxon>Gunneridae</taxon>
        <taxon>Pentapetalae</taxon>
        <taxon>rosids</taxon>
        <taxon>malvids</taxon>
        <taxon>Brassicales</taxon>
        <taxon>Brassicaceae</taxon>
        <taxon>Thlaspideae</taxon>
        <taxon>Thlaspi</taxon>
    </lineage>
</organism>
<dbReference type="PANTHER" id="PTHR48449">
    <property type="entry name" value="DUF1985 DOMAIN-CONTAINING PROTEIN"/>
    <property type="match status" value="1"/>
</dbReference>
<feature type="compositionally biased region" description="Acidic residues" evidence="1">
    <location>
        <begin position="327"/>
        <end position="336"/>
    </location>
</feature>
<feature type="compositionally biased region" description="Basic and acidic residues" evidence="1">
    <location>
        <begin position="369"/>
        <end position="378"/>
    </location>
</feature>
<keyword evidence="3" id="KW-1185">Reference proteome</keyword>
<evidence type="ECO:0000313" key="3">
    <source>
        <dbReference type="Proteomes" id="UP000836841"/>
    </source>
</evidence>
<gene>
    <name evidence="2" type="ORF">TAV2_LOCUS18935</name>
</gene>
<dbReference type="PANTHER" id="PTHR48449:SF1">
    <property type="entry name" value="DUF1985 DOMAIN-CONTAINING PROTEIN"/>
    <property type="match status" value="1"/>
</dbReference>
<feature type="region of interest" description="Disordered" evidence="1">
    <location>
        <begin position="326"/>
        <end position="401"/>
    </location>
</feature>
<dbReference type="Proteomes" id="UP000836841">
    <property type="component" value="Chromosome 6"/>
</dbReference>
<name>A0AAU9SQD5_THLAR</name>
<dbReference type="AlphaFoldDB" id="A0AAU9SQD5"/>
<accession>A0AAU9SQD5</accession>
<evidence type="ECO:0000256" key="1">
    <source>
        <dbReference type="SAM" id="MobiDB-lite"/>
    </source>
</evidence>